<name>A0AC34GAN9_9BILA</name>
<accession>A0AC34GAN9</accession>
<dbReference type="WBParaSite" id="ES5_v2.g26743.t1">
    <property type="protein sequence ID" value="ES5_v2.g26743.t1"/>
    <property type="gene ID" value="ES5_v2.g26743"/>
</dbReference>
<protein>
    <submittedName>
        <fullName evidence="2">Uncharacterized protein</fullName>
    </submittedName>
</protein>
<reference evidence="2" key="1">
    <citation type="submission" date="2022-11" db="UniProtKB">
        <authorList>
            <consortium name="WormBaseParasite"/>
        </authorList>
    </citation>
    <scope>IDENTIFICATION</scope>
</reference>
<sequence>MGAMMGPDGSSSCLANNDPETIFQTIIPYDWQTWNENFINNAIGAYLDQLFTQNPNLNFLSQSTTYSTEYPAALVLSDQATIIACSQAICFDSGEINYNVLCRAKPSAQINDQLYQI</sequence>
<evidence type="ECO:0000313" key="1">
    <source>
        <dbReference type="Proteomes" id="UP000887579"/>
    </source>
</evidence>
<dbReference type="Proteomes" id="UP000887579">
    <property type="component" value="Unplaced"/>
</dbReference>
<proteinExistence type="predicted"/>
<evidence type="ECO:0000313" key="2">
    <source>
        <dbReference type="WBParaSite" id="ES5_v2.g26743.t1"/>
    </source>
</evidence>
<organism evidence="1 2">
    <name type="scientific">Panagrolaimus sp. ES5</name>
    <dbReference type="NCBI Taxonomy" id="591445"/>
    <lineage>
        <taxon>Eukaryota</taxon>
        <taxon>Metazoa</taxon>
        <taxon>Ecdysozoa</taxon>
        <taxon>Nematoda</taxon>
        <taxon>Chromadorea</taxon>
        <taxon>Rhabditida</taxon>
        <taxon>Tylenchina</taxon>
        <taxon>Panagrolaimomorpha</taxon>
        <taxon>Panagrolaimoidea</taxon>
        <taxon>Panagrolaimidae</taxon>
        <taxon>Panagrolaimus</taxon>
    </lineage>
</organism>